<dbReference type="Gene3D" id="3.30.460.10">
    <property type="entry name" value="Beta Polymerase, domain 2"/>
    <property type="match status" value="1"/>
</dbReference>
<dbReference type="Proteomes" id="UP001593833">
    <property type="component" value="Unassembled WGS sequence"/>
</dbReference>
<comment type="caution">
    <text evidence="2">The sequence shown here is derived from an EMBL/GenBank/DDBJ whole genome shotgun (WGS) entry which is preliminary data.</text>
</comment>
<keyword evidence="3" id="KW-1185">Reference proteome</keyword>
<organism evidence="2 3">
    <name type="scientific">Eiseniibacteriota bacterium</name>
    <dbReference type="NCBI Taxonomy" id="2212470"/>
    <lineage>
        <taxon>Bacteria</taxon>
        <taxon>Candidatus Eiseniibacteriota</taxon>
    </lineage>
</organism>
<gene>
    <name evidence="2" type="ORF">ACFL6M_08075</name>
</gene>
<dbReference type="InterPro" id="IPR036390">
    <property type="entry name" value="WH_DNA-bd_sf"/>
</dbReference>
<dbReference type="EMBL" id="JBHPKH010000206">
    <property type="protein sequence ID" value="MFC1573536.1"/>
    <property type="molecule type" value="Genomic_DNA"/>
</dbReference>
<sequence>MGDNPDITPVRSSLERLFPSPTVLHVLSVLLLHPEREFYQSELAEASGSTLLQVQRAVHRIEEAGLVSTARRGNRVYYSAERSHPVFEELKRIALKTVGLGDSLRKALARHRDNVQIAFVFGSFASGAETVESDVDVLIVGDLTSRQTSRALGPVGREVGREFNPVVFPAKEFRQKARRGNRFIEELIASPKVWLIGTQDDLEALIG</sequence>
<dbReference type="Pfam" id="PF01909">
    <property type="entry name" value="NTP_transf_2"/>
    <property type="match status" value="1"/>
</dbReference>
<dbReference type="SUPFAM" id="SSF81301">
    <property type="entry name" value="Nucleotidyltransferase"/>
    <property type="match status" value="1"/>
</dbReference>
<dbReference type="InterPro" id="IPR036388">
    <property type="entry name" value="WH-like_DNA-bd_sf"/>
</dbReference>
<evidence type="ECO:0000313" key="3">
    <source>
        <dbReference type="Proteomes" id="UP001593833"/>
    </source>
</evidence>
<proteinExistence type="predicted"/>
<protein>
    <submittedName>
        <fullName evidence="2">Nucleotidyltransferase domain-containing protein</fullName>
    </submittedName>
</protein>
<dbReference type="CDD" id="cd00090">
    <property type="entry name" value="HTH_ARSR"/>
    <property type="match status" value="1"/>
</dbReference>
<evidence type="ECO:0000313" key="2">
    <source>
        <dbReference type="EMBL" id="MFC1573536.1"/>
    </source>
</evidence>
<accession>A0ABV6YMJ5</accession>
<dbReference type="SUPFAM" id="SSF46785">
    <property type="entry name" value="Winged helix' DNA-binding domain"/>
    <property type="match status" value="1"/>
</dbReference>
<dbReference type="InterPro" id="IPR002934">
    <property type="entry name" value="Polymerase_NTP_transf_dom"/>
</dbReference>
<feature type="domain" description="Polymerase nucleotidyl transferase" evidence="1">
    <location>
        <begin position="104"/>
        <end position="196"/>
    </location>
</feature>
<name>A0ABV6YMJ5_UNCEI</name>
<dbReference type="Gene3D" id="1.10.10.10">
    <property type="entry name" value="Winged helix-like DNA-binding domain superfamily/Winged helix DNA-binding domain"/>
    <property type="match status" value="1"/>
</dbReference>
<evidence type="ECO:0000259" key="1">
    <source>
        <dbReference type="Pfam" id="PF01909"/>
    </source>
</evidence>
<reference evidence="2 3" key="1">
    <citation type="submission" date="2024-09" db="EMBL/GenBank/DDBJ databases">
        <authorList>
            <person name="D'Angelo T."/>
        </authorList>
    </citation>
    <scope>NUCLEOTIDE SEQUENCE [LARGE SCALE GENOMIC DNA]</scope>
    <source>
        <strain evidence="2">SAG AM-320-E07</strain>
    </source>
</reference>
<dbReference type="CDD" id="cd05403">
    <property type="entry name" value="NT_KNTase_like"/>
    <property type="match status" value="1"/>
</dbReference>
<dbReference type="InterPro" id="IPR011991">
    <property type="entry name" value="ArsR-like_HTH"/>
</dbReference>
<dbReference type="InterPro" id="IPR043519">
    <property type="entry name" value="NT_sf"/>
</dbReference>